<organism evidence="1 2">
    <name type="scientific">Mycolicibacterium fortuitum subsp. acetamidolyticum</name>
    <dbReference type="NCBI Taxonomy" id="144550"/>
    <lineage>
        <taxon>Bacteria</taxon>
        <taxon>Bacillati</taxon>
        <taxon>Actinomycetota</taxon>
        <taxon>Actinomycetes</taxon>
        <taxon>Mycobacteriales</taxon>
        <taxon>Mycobacteriaceae</taxon>
        <taxon>Mycolicibacterium</taxon>
    </lineage>
</organism>
<sequence length="311" mass="34154">MPESAYRVEVPPAPYVLRAEPDVVELWSTVRLPFDPSGWVLEMRNDLCRALRDWSPRTGGHLHAVYGAADDGAFVDTENVLLYNVGSGALRPLMARSVTFERGYETPEPPPGTGLTEGAALHYQRYREARDDTFEFWRPGKQVAAFTGVPVDSVTDKPAPVWKAIRDFAVPPAQTATAPTRFVLRLRVTDTRETKPANSLVDIVKPTLDGIISAYHSHEGSDGVAEAQRLEEAGLGSRATLREQLLDGRWAALGATRVVRPSTAAGRVRWYPLDDFCVAAHITLSVDGSAADDHHARWRLSGELAEAIPVH</sequence>
<name>A0A100WSH2_MYCFO</name>
<evidence type="ECO:0000313" key="1">
    <source>
        <dbReference type="EMBL" id="GAT03708.1"/>
    </source>
</evidence>
<evidence type="ECO:0000313" key="2">
    <source>
        <dbReference type="Proteomes" id="UP000069705"/>
    </source>
</evidence>
<gene>
    <name evidence="1" type="ORF">RMCFA_3820</name>
</gene>
<protein>
    <submittedName>
        <fullName evidence="1">Uncharacterized protein</fullName>
    </submittedName>
</protein>
<reference evidence="2" key="2">
    <citation type="submission" date="2016-02" db="EMBL/GenBank/DDBJ databases">
        <title>Draft genome sequence of five rapidly growing Mycobacterium species.</title>
        <authorList>
            <person name="Katahira K."/>
            <person name="Gotou Y."/>
            <person name="Iida K."/>
            <person name="Ogura Y."/>
            <person name="Hayashi T."/>
        </authorList>
    </citation>
    <scope>NUCLEOTIDE SEQUENCE [LARGE SCALE GENOMIC DNA]</scope>
    <source>
        <strain evidence="2">JCM6368</strain>
    </source>
</reference>
<dbReference type="EMBL" id="BCSZ01000035">
    <property type="protein sequence ID" value="GAT03708.1"/>
    <property type="molecule type" value="Genomic_DNA"/>
</dbReference>
<comment type="caution">
    <text evidence="1">The sequence shown here is derived from an EMBL/GenBank/DDBJ whole genome shotgun (WGS) entry which is preliminary data.</text>
</comment>
<dbReference type="AlphaFoldDB" id="A0A100WSH2"/>
<reference evidence="1 2" key="1">
    <citation type="journal article" date="2016" name="Genome Announc.">
        <title>Draft Genome Sequences of Five Rapidly Growing Mycobacterium Species, M. thermoresistibile, M. fortuitum subsp. acetamidolyticum, M. canariasense, M. brisbanense, and M. novocastrense.</title>
        <authorList>
            <person name="Katahira K."/>
            <person name="Ogura Y."/>
            <person name="Gotoh Y."/>
            <person name="Hayashi T."/>
        </authorList>
    </citation>
    <scope>NUCLEOTIDE SEQUENCE [LARGE SCALE GENOMIC DNA]</scope>
    <source>
        <strain evidence="1 2">JCM6368</strain>
    </source>
</reference>
<dbReference type="Proteomes" id="UP000069705">
    <property type="component" value="Unassembled WGS sequence"/>
</dbReference>
<dbReference type="RefSeq" id="WP_061264292.1">
    <property type="nucleotide sequence ID" value="NZ_BCSZ01000035.1"/>
</dbReference>
<accession>A0A100WSH2</accession>
<proteinExistence type="predicted"/>